<evidence type="ECO:0000256" key="4">
    <source>
        <dbReference type="ARBA" id="ARBA00022525"/>
    </source>
</evidence>
<dbReference type="InterPro" id="IPR050131">
    <property type="entry name" value="Peptidase_S8_subtilisin-like"/>
</dbReference>
<dbReference type="Gene3D" id="2.60.40.10">
    <property type="entry name" value="Immunoglobulins"/>
    <property type="match status" value="1"/>
</dbReference>
<feature type="domain" description="PKD" evidence="13">
    <location>
        <begin position="498"/>
        <end position="585"/>
    </location>
</feature>
<evidence type="ECO:0000313" key="15">
    <source>
        <dbReference type="EMBL" id="RNF83271.1"/>
    </source>
</evidence>
<feature type="active site" description="Charge relay system" evidence="10">
    <location>
        <position position="431"/>
    </location>
</feature>
<dbReference type="FunFam" id="2.60.120.260:FF:000149">
    <property type="entry name" value="Leupeptin-inactivating enzyme 1"/>
    <property type="match status" value="1"/>
</dbReference>
<evidence type="ECO:0000259" key="14">
    <source>
        <dbReference type="PROSITE" id="PS51829"/>
    </source>
</evidence>
<evidence type="ECO:0000256" key="6">
    <source>
        <dbReference type="ARBA" id="ARBA00022729"/>
    </source>
</evidence>
<dbReference type="InterPro" id="IPR002884">
    <property type="entry name" value="P_dom"/>
</dbReference>
<dbReference type="PROSITE" id="PS00136">
    <property type="entry name" value="SUBTILASE_ASP"/>
    <property type="match status" value="1"/>
</dbReference>
<dbReference type="PANTHER" id="PTHR43806">
    <property type="entry name" value="PEPTIDASE S8"/>
    <property type="match status" value="1"/>
</dbReference>
<dbReference type="SMART" id="SM00089">
    <property type="entry name" value="PKD"/>
    <property type="match status" value="1"/>
</dbReference>
<evidence type="ECO:0000259" key="13">
    <source>
        <dbReference type="PROSITE" id="PS50093"/>
    </source>
</evidence>
<feature type="chain" id="PRO_5017994696" evidence="12">
    <location>
        <begin position="27"/>
        <end position="803"/>
    </location>
</feature>
<keyword evidence="6 12" id="KW-0732">Signal</keyword>
<dbReference type="EMBL" id="RIBS01000005">
    <property type="protein sequence ID" value="RNF83271.1"/>
    <property type="molecule type" value="Genomic_DNA"/>
</dbReference>
<keyword evidence="5 10" id="KW-0645">Protease</keyword>
<dbReference type="Pfam" id="PF18911">
    <property type="entry name" value="PKD_4"/>
    <property type="match status" value="1"/>
</dbReference>
<dbReference type="InterPro" id="IPR008979">
    <property type="entry name" value="Galactose-bd-like_sf"/>
</dbReference>
<dbReference type="InterPro" id="IPR000209">
    <property type="entry name" value="Peptidase_S8/S53_dom"/>
</dbReference>
<dbReference type="PROSITE" id="PS00138">
    <property type="entry name" value="SUBTILASE_SER"/>
    <property type="match status" value="1"/>
</dbReference>
<feature type="domain" description="P/Homo B" evidence="14">
    <location>
        <begin position="681"/>
        <end position="803"/>
    </location>
</feature>
<dbReference type="PROSITE" id="PS51829">
    <property type="entry name" value="P_HOMO_B"/>
    <property type="match status" value="1"/>
</dbReference>
<evidence type="ECO:0000256" key="1">
    <source>
        <dbReference type="ARBA" id="ARBA00001913"/>
    </source>
</evidence>
<dbReference type="Pfam" id="PF01483">
    <property type="entry name" value="P_proprotein"/>
    <property type="match status" value="1"/>
</dbReference>
<sequence length="803" mass="81111">MSTFSNHRIRTTALATATALALSALAAPAVAGQLNLDGLQSPQGYDGFIVKYRSGTSERMSTAAVKTSLNRVAQVQVGGKRVALGHIRRLAIGSDLVRAGSKLDRAEAESLMRQLAADPNVESVEVNRLWTHTADPNDTRYGEQWHYSAANGLRANTAWDRATGTGTIVAVIDTGIVPHADLDANILPGYDFVSDAARARDGNGRDNNPNDEGDWNSSAVDCQVSNSSWHGTHVAGTIAAVTNNATGVAGVAHGARIVPVRVLAKCGGSTADIADAIVWASGGAVAGVPANANPAEVINMSLGGGSACSATYQNAINDAVGRGTTVVVAAGNSNRDVAGFTPASCNNVVAVAASDQGGNRAWYSNYGARIDVAAPGGETCKPDYLVGEHLPLATSPTNCNTPLPGQGVLSTLNAGATVQGASSYAFYQGTSMAAPHVAGVVALMQSAVAAPLTPAQIEQALKDSTRALAGACPGGCGLGLVDADAAVVEAIRIGGGGGNANPVANFGSSVNGLTATFTDSSTDSDGSIVSRSWNFGDGTTSTATSPSKTYTAAGTYTVTLTVTDDDGATHTKTASVTVASSGGTVLTNGVAKTGLSGAAGSSQYFTLVVPAGATNLKFVTSGGTGDLDLYAQLGSQPTTTSFACKSEGSANAETCTVAVAQAGTYHVLVKGYSAFSGASLTGSYTAGTGGTQTYSNAADYTISDNTTVDSPITVSGRTGNAPANASVTVAIVHTYQGDLKVDLVAPDGSLYNIHNRTGSSTDNINKTVTLNLSTEALNGTWKLRVNDAGAGDVGKIDSWSITF</sequence>
<dbReference type="InterPro" id="IPR013783">
    <property type="entry name" value="Ig-like_fold"/>
</dbReference>
<evidence type="ECO:0000256" key="12">
    <source>
        <dbReference type="SAM" id="SignalP"/>
    </source>
</evidence>
<dbReference type="PROSITE" id="PS51892">
    <property type="entry name" value="SUBTILASE"/>
    <property type="match status" value="1"/>
</dbReference>
<dbReference type="InterPro" id="IPR022398">
    <property type="entry name" value="Peptidase_S8_His-AS"/>
</dbReference>
<comment type="cofactor">
    <cofactor evidence="1">
        <name>Ca(2+)</name>
        <dbReference type="ChEBI" id="CHEBI:29108"/>
    </cofactor>
</comment>
<feature type="active site" description="Charge relay system" evidence="10">
    <location>
        <position position="230"/>
    </location>
</feature>
<proteinExistence type="inferred from homology"/>
<keyword evidence="9" id="KW-0865">Zymogen</keyword>
<dbReference type="Proteomes" id="UP000267049">
    <property type="component" value="Unassembled WGS sequence"/>
</dbReference>
<dbReference type="PRINTS" id="PR00723">
    <property type="entry name" value="SUBTILISIN"/>
</dbReference>
<dbReference type="CDD" id="cd00146">
    <property type="entry name" value="PKD"/>
    <property type="match status" value="1"/>
</dbReference>
<evidence type="ECO:0000256" key="8">
    <source>
        <dbReference type="ARBA" id="ARBA00022825"/>
    </source>
</evidence>
<dbReference type="InterPro" id="IPR023827">
    <property type="entry name" value="Peptidase_S8_Asp-AS"/>
</dbReference>
<dbReference type="InterPro" id="IPR007280">
    <property type="entry name" value="Peptidase_C_arc/bac"/>
</dbReference>
<comment type="caution">
    <text evidence="15">The sequence shown here is derived from an EMBL/GenBank/DDBJ whole genome shotgun (WGS) entry which is preliminary data.</text>
</comment>
<dbReference type="GO" id="GO:0004252">
    <property type="term" value="F:serine-type endopeptidase activity"/>
    <property type="evidence" value="ECO:0007669"/>
    <property type="project" value="UniProtKB-UniRule"/>
</dbReference>
<dbReference type="AlphaFoldDB" id="A0A3M8SPN9"/>
<dbReference type="InterPro" id="IPR015500">
    <property type="entry name" value="Peptidase_S8_subtilisin-rel"/>
</dbReference>
<dbReference type="InterPro" id="IPR036852">
    <property type="entry name" value="Peptidase_S8/S53_dom_sf"/>
</dbReference>
<dbReference type="SUPFAM" id="SSF49785">
    <property type="entry name" value="Galactose-binding domain-like"/>
    <property type="match status" value="1"/>
</dbReference>
<dbReference type="SUPFAM" id="SSF49299">
    <property type="entry name" value="PKD domain"/>
    <property type="match status" value="1"/>
</dbReference>
<accession>A0A3M8SPN9</accession>
<dbReference type="Pfam" id="PF04151">
    <property type="entry name" value="PPC"/>
    <property type="match status" value="1"/>
</dbReference>
<name>A0A3M8SPN9_9GAMM</name>
<dbReference type="PROSITE" id="PS50093">
    <property type="entry name" value="PKD"/>
    <property type="match status" value="1"/>
</dbReference>
<keyword evidence="7 10" id="KW-0378">Hydrolase</keyword>
<feature type="signal peptide" evidence="12">
    <location>
        <begin position="1"/>
        <end position="26"/>
    </location>
</feature>
<dbReference type="GO" id="GO:0005576">
    <property type="term" value="C:extracellular region"/>
    <property type="evidence" value="ECO:0007669"/>
    <property type="project" value="UniProtKB-SubCell"/>
</dbReference>
<evidence type="ECO:0000256" key="3">
    <source>
        <dbReference type="ARBA" id="ARBA00011073"/>
    </source>
</evidence>
<evidence type="ECO:0000313" key="16">
    <source>
        <dbReference type="Proteomes" id="UP000267049"/>
    </source>
</evidence>
<dbReference type="Gene3D" id="2.60.120.260">
    <property type="entry name" value="Galactose-binding domain-like"/>
    <property type="match status" value="1"/>
</dbReference>
<protein>
    <submittedName>
        <fullName evidence="15">PKD domain-containing protein</fullName>
    </submittedName>
</protein>
<evidence type="ECO:0000256" key="9">
    <source>
        <dbReference type="ARBA" id="ARBA00023145"/>
    </source>
</evidence>
<dbReference type="Pfam" id="PF00082">
    <property type="entry name" value="Peptidase_S8"/>
    <property type="match status" value="1"/>
</dbReference>
<dbReference type="InterPro" id="IPR022409">
    <property type="entry name" value="PKD/Chitinase_dom"/>
</dbReference>
<comment type="similarity">
    <text evidence="3 10 11">Belongs to the peptidase S8 family.</text>
</comment>
<keyword evidence="4" id="KW-0964">Secreted</keyword>
<comment type="subcellular location">
    <subcellularLocation>
        <location evidence="2">Secreted</location>
    </subcellularLocation>
</comment>
<dbReference type="Gene3D" id="3.40.50.200">
    <property type="entry name" value="Peptidase S8/S53 domain"/>
    <property type="match status" value="1"/>
</dbReference>
<dbReference type="PANTHER" id="PTHR43806:SF11">
    <property type="entry name" value="CEREVISIN-RELATED"/>
    <property type="match status" value="1"/>
</dbReference>
<dbReference type="InterPro" id="IPR000601">
    <property type="entry name" value="PKD_dom"/>
</dbReference>
<dbReference type="CDD" id="cd07496">
    <property type="entry name" value="Peptidases_S8_13"/>
    <property type="match status" value="1"/>
</dbReference>
<gene>
    <name evidence="15" type="ORF">EER27_12320</name>
</gene>
<dbReference type="SUPFAM" id="SSF52743">
    <property type="entry name" value="Subtilisin-like"/>
    <property type="match status" value="1"/>
</dbReference>
<dbReference type="InterPro" id="IPR034176">
    <property type="entry name" value="Peptidases_S8_13"/>
</dbReference>
<keyword evidence="16" id="KW-1185">Reference proteome</keyword>
<reference evidence="15 16" key="1">
    <citation type="submission" date="2018-11" db="EMBL/GenBank/DDBJ databases">
        <title>Lysobacter cryohumiis sp. nov., isolated from soil in the Tianshan Mountains, Xinjiang, China.</title>
        <authorList>
            <person name="Luo Y."/>
            <person name="Sheng H."/>
        </authorList>
    </citation>
    <scope>NUCLEOTIDE SEQUENCE [LARGE SCALE GENOMIC DNA]</scope>
    <source>
        <strain evidence="15 16">ZS60</strain>
    </source>
</reference>
<dbReference type="FunFam" id="3.40.50.200:FF:000022">
    <property type="entry name" value="Extracellular protease"/>
    <property type="match status" value="1"/>
</dbReference>
<evidence type="ECO:0000256" key="5">
    <source>
        <dbReference type="ARBA" id="ARBA00022670"/>
    </source>
</evidence>
<keyword evidence="8 10" id="KW-0720">Serine protease</keyword>
<organism evidence="15 16">
    <name type="scientific">Montanilutibacter psychrotolerans</name>
    <dbReference type="NCBI Taxonomy" id="1327343"/>
    <lineage>
        <taxon>Bacteria</taxon>
        <taxon>Pseudomonadati</taxon>
        <taxon>Pseudomonadota</taxon>
        <taxon>Gammaproteobacteria</taxon>
        <taxon>Lysobacterales</taxon>
        <taxon>Lysobacteraceae</taxon>
        <taxon>Montanilutibacter</taxon>
    </lineage>
</organism>
<evidence type="ECO:0000256" key="10">
    <source>
        <dbReference type="PROSITE-ProRule" id="PRU01240"/>
    </source>
</evidence>
<feature type="active site" description="Charge relay system" evidence="10">
    <location>
        <position position="173"/>
    </location>
</feature>
<dbReference type="Gene3D" id="2.60.120.380">
    <property type="match status" value="1"/>
</dbReference>
<evidence type="ECO:0000256" key="7">
    <source>
        <dbReference type="ARBA" id="ARBA00022801"/>
    </source>
</evidence>
<dbReference type="InterPro" id="IPR023828">
    <property type="entry name" value="Peptidase_S8_Ser-AS"/>
</dbReference>
<dbReference type="GO" id="GO:0006508">
    <property type="term" value="P:proteolysis"/>
    <property type="evidence" value="ECO:0007669"/>
    <property type="project" value="UniProtKB-KW"/>
</dbReference>
<evidence type="ECO:0000256" key="11">
    <source>
        <dbReference type="RuleBase" id="RU003355"/>
    </source>
</evidence>
<dbReference type="OrthoDB" id="6016396at2"/>
<dbReference type="PROSITE" id="PS00137">
    <property type="entry name" value="SUBTILASE_HIS"/>
    <property type="match status" value="1"/>
</dbReference>
<evidence type="ECO:0000256" key="2">
    <source>
        <dbReference type="ARBA" id="ARBA00004613"/>
    </source>
</evidence>
<dbReference type="InterPro" id="IPR035986">
    <property type="entry name" value="PKD_dom_sf"/>
</dbReference>